<accession>A0A5D2XKI9</accession>
<evidence type="ECO:0008006" key="3">
    <source>
        <dbReference type="Google" id="ProtNLM"/>
    </source>
</evidence>
<proteinExistence type="predicted"/>
<sequence>MNYFPSIGRASRHINHRRLHLSHIYADGASEFITIQPPYKERCRSRFWGPCYSIFTNQYKLLQSSYPTILSNYPMDKIYTIGSGIWRSIGNAPTDLELYKVFTEYITTRVLGDFLFICYFPDFVQFDIWVMEEYGVKESWTKQFVIKDMYPKGYGWDIYQPMVVLSNGEIFMLLNNEEISCYNQKRRHMRGAKSFQIRSQFNAIAYTPCFVSLYNVAKGEQISRYYVIILKLTYASSSESLDFKSQILFSFFSGMEYSCICFGIKCAQTRNESFSVRFYLVPWCYSRFHGTELY</sequence>
<keyword evidence="2" id="KW-1185">Reference proteome</keyword>
<dbReference type="Proteomes" id="UP000323597">
    <property type="component" value="Chromosome A10"/>
</dbReference>
<evidence type="ECO:0000313" key="1">
    <source>
        <dbReference type="EMBL" id="TYJ14427.1"/>
    </source>
</evidence>
<organism evidence="1 2">
    <name type="scientific">Gossypium mustelinum</name>
    <name type="common">Cotton</name>
    <name type="synonym">Gossypium caicoense</name>
    <dbReference type="NCBI Taxonomy" id="34275"/>
    <lineage>
        <taxon>Eukaryota</taxon>
        <taxon>Viridiplantae</taxon>
        <taxon>Streptophyta</taxon>
        <taxon>Embryophyta</taxon>
        <taxon>Tracheophyta</taxon>
        <taxon>Spermatophyta</taxon>
        <taxon>Magnoliopsida</taxon>
        <taxon>eudicotyledons</taxon>
        <taxon>Gunneridae</taxon>
        <taxon>Pentapetalae</taxon>
        <taxon>rosids</taxon>
        <taxon>malvids</taxon>
        <taxon>Malvales</taxon>
        <taxon>Malvaceae</taxon>
        <taxon>Malvoideae</taxon>
        <taxon>Gossypium</taxon>
    </lineage>
</organism>
<reference evidence="1 2" key="1">
    <citation type="submission" date="2019-07" db="EMBL/GenBank/DDBJ databases">
        <title>WGS assembly of Gossypium mustelinum.</title>
        <authorList>
            <person name="Chen Z.J."/>
            <person name="Sreedasyam A."/>
            <person name="Ando A."/>
            <person name="Song Q."/>
            <person name="De L."/>
            <person name="Hulse-Kemp A."/>
            <person name="Ding M."/>
            <person name="Ye W."/>
            <person name="Kirkbride R."/>
            <person name="Jenkins J."/>
            <person name="Plott C."/>
            <person name="Lovell J."/>
            <person name="Lin Y.-M."/>
            <person name="Vaughn R."/>
            <person name="Liu B."/>
            <person name="Li W."/>
            <person name="Simpson S."/>
            <person name="Scheffler B."/>
            <person name="Saski C."/>
            <person name="Grover C."/>
            <person name="Hu G."/>
            <person name="Conover J."/>
            <person name="Carlson J."/>
            <person name="Shu S."/>
            <person name="Boston L."/>
            <person name="Williams M."/>
            <person name="Peterson D."/>
            <person name="Mcgee K."/>
            <person name="Jones D."/>
            <person name="Wendel J."/>
            <person name="Stelly D."/>
            <person name="Grimwood J."/>
            <person name="Schmutz J."/>
        </authorList>
    </citation>
    <scope>NUCLEOTIDE SEQUENCE [LARGE SCALE GENOMIC DNA]</scope>
    <source>
        <strain evidence="1">1408120.09</strain>
    </source>
</reference>
<protein>
    <recommendedName>
        <fullName evidence="3">F-box associated domain-containing protein</fullName>
    </recommendedName>
</protein>
<gene>
    <name evidence="1" type="ORF">E1A91_A10G118200v1</name>
</gene>
<dbReference type="AlphaFoldDB" id="A0A5D2XKI9"/>
<dbReference type="EMBL" id="CM017645">
    <property type="protein sequence ID" value="TYJ14427.1"/>
    <property type="molecule type" value="Genomic_DNA"/>
</dbReference>
<evidence type="ECO:0000313" key="2">
    <source>
        <dbReference type="Proteomes" id="UP000323597"/>
    </source>
</evidence>
<name>A0A5D2XKI9_GOSMU</name>